<dbReference type="InterPro" id="IPR050065">
    <property type="entry name" value="GlmU-like"/>
</dbReference>
<protein>
    <recommendedName>
        <fullName evidence="3">MobA-like NTP transferase domain-containing protein</fullName>
    </recommendedName>
</protein>
<sequence length="240" mass="27025">MSNLNVIILAAGIGKRMMSLTKNCPKPLLSVAGKPIIAHMIEFVRSVGAEKIIVVGGYYFQKLKKEIAIIGVSAEVVNNPDYTFQNLSSFQKGLHAVKDDTNLLVCDADYIFQESTARAVRAQARNISVYCSYDLSSADKDRMRVRSQGRKVLEMSKKIEDYDALYTGIFFIPQRALPLTREIVEYILKTQNPLEVRVESIFGELLRRGEAVSVRDVGPANWFEFDTPEDLEKARRALEV</sequence>
<proteinExistence type="predicted"/>
<keyword evidence="2" id="KW-0548">Nucleotidyltransferase</keyword>
<dbReference type="Gene3D" id="3.90.550.10">
    <property type="entry name" value="Spore Coat Polysaccharide Biosynthesis Protein SpsA, Chain A"/>
    <property type="match status" value="1"/>
</dbReference>
<evidence type="ECO:0000256" key="2">
    <source>
        <dbReference type="ARBA" id="ARBA00022695"/>
    </source>
</evidence>
<evidence type="ECO:0000259" key="3">
    <source>
        <dbReference type="Pfam" id="PF12804"/>
    </source>
</evidence>
<dbReference type="InterPro" id="IPR025877">
    <property type="entry name" value="MobA-like_NTP_Trfase"/>
</dbReference>
<evidence type="ECO:0000256" key="1">
    <source>
        <dbReference type="ARBA" id="ARBA00022679"/>
    </source>
</evidence>
<organism evidence="4 5">
    <name type="scientific">Candidatus Lloydbacteria bacterium RIFCSPHIGHO2_02_FULL_51_22</name>
    <dbReference type="NCBI Taxonomy" id="1798663"/>
    <lineage>
        <taxon>Bacteria</taxon>
        <taxon>Candidatus Lloydiibacteriota</taxon>
    </lineage>
</organism>
<name>A0A1G2DIN1_9BACT</name>
<reference evidence="4 5" key="1">
    <citation type="journal article" date="2016" name="Nat. Commun.">
        <title>Thousands of microbial genomes shed light on interconnected biogeochemical processes in an aquifer system.</title>
        <authorList>
            <person name="Anantharaman K."/>
            <person name="Brown C.T."/>
            <person name="Hug L.A."/>
            <person name="Sharon I."/>
            <person name="Castelle C.J."/>
            <person name="Probst A.J."/>
            <person name="Thomas B.C."/>
            <person name="Singh A."/>
            <person name="Wilkins M.J."/>
            <person name="Karaoz U."/>
            <person name="Brodie E.L."/>
            <person name="Williams K.H."/>
            <person name="Hubbard S.S."/>
            <person name="Banfield J.F."/>
        </authorList>
    </citation>
    <scope>NUCLEOTIDE SEQUENCE [LARGE SCALE GENOMIC DNA]</scope>
</reference>
<gene>
    <name evidence="4" type="ORF">A3D67_02875</name>
</gene>
<evidence type="ECO:0000313" key="4">
    <source>
        <dbReference type="EMBL" id="OGZ12730.1"/>
    </source>
</evidence>
<evidence type="ECO:0000313" key="5">
    <source>
        <dbReference type="Proteomes" id="UP000178099"/>
    </source>
</evidence>
<accession>A0A1G2DIN1</accession>
<comment type="caution">
    <text evidence="4">The sequence shown here is derived from an EMBL/GenBank/DDBJ whole genome shotgun (WGS) entry which is preliminary data.</text>
</comment>
<dbReference type="PANTHER" id="PTHR43584">
    <property type="entry name" value="NUCLEOTIDYL TRANSFERASE"/>
    <property type="match status" value="1"/>
</dbReference>
<dbReference type="InterPro" id="IPR029044">
    <property type="entry name" value="Nucleotide-diphossugar_trans"/>
</dbReference>
<dbReference type="EMBL" id="MHLN01000002">
    <property type="protein sequence ID" value="OGZ12730.1"/>
    <property type="molecule type" value="Genomic_DNA"/>
</dbReference>
<dbReference type="AlphaFoldDB" id="A0A1G2DIN1"/>
<feature type="domain" description="MobA-like NTP transferase" evidence="3">
    <location>
        <begin position="6"/>
        <end position="126"/>
    </location>
</feature>
<dbReference type="Pfam" id="PF12804">
    <property type="entry name" value="NTP_transf_3"/>
    <property type="match status" value="1"/>
</dbReference>
<dbReference type="GO" id="GO:0016779">
    <property type="term" value="F:nucleotidyltransferase activity"/>
    <property type="evidence" value="ECO:0007669"/>
    <property type="project" value="UniProtKB-KW"/>
</dbReference>
<dbReference type="PANTHER" id="PTHR43584:SF8">
    <property type="entry name" value="N-ACETYLMURAMATE ALPHA-1-PHOSPHATE URIDYLYLTRANSFERASE"/>
    <property type="match status" value="1"/>
</dbReference>
<keyword evidence="1" id="KW-0808">Transferase</keyword>
<dbReference type="Proteomes" id="UP000178099">
    <property type="component" value="Unassembled WGS sequence"/>
</dbReference>
<dbReference type="SUPFAM" id="SSF53448">
    <property type="entry name" value="Nucleotide-diphospho-sugar transferases"/>
    <property type="match status" value="1"/>
</dbReference>